<dbReference type="AlphaFoldDB" id="A0A7C8Q9P1"/>
<evidence type="ECO:0000313" key="2">
    <source>
        <dbReference type="EMBL" id="KAF3202818.1"/>
    </source>
</evidence>
<feature type="compositionally biased region" description="Polar residues" evidence="1">
    <location>
        <begin position="391"/>
        <end position="408"/>
    </location>
</feature>
<organism evidence="2 4">
    <name type="scientific">Orbilia oligospora</name>
    <name type="common">Nematode-trapping fungus</name>
    <name type="synonym">Arthrobotrys oligospora</name>
    <dbReference type="NCBI Taxonomy" id="2813651"/>
    <lineage>
        <taxon>Eukaryota</taxon>
        <taxon>Fungi</taxon>
        <taxon>Dikarya</taxon>
        <taxon>Ascomycota</taxon>
        <taxon>Pezizomycotina</taxon>
        <taxon>Orbiliomycetes</taxon>
        <taxon>Orbiliales</taxon>
        <taxon>Orbiliaceae</taxon>
        <taxon>Orbilia</taxon>
    </lineage>
</organism>
<proteinExistence type="predicted"/>
<accession>A0A7C8Q9P1</accession>
<feature type="region of interest" description="Disordered" evidence="1">
    <location>
        <begin position="389"/>
        <end position="422"/>
    </location>
</feature>
<dbReference type="EMBL" id="WIWT01000010">
    <property type="protein sequence ID" value="KAF3218905.1"/>
    <property type="molecule type" value="Genomic_DNA"/>
</dbReference>
<dbReference type="Proteomes" id="UP000472727">
    <property type="component" value="Unassembled WGS sequence"/>
</dbReference>
<evidence type="ECO:0000313" key="4">
    <source>
        <dbReference type="Proteomes" id="UP000472727"/>
    </source>
</evidence>
<comment type="caution">
    <text evidence="2">The sequence shown here is derived from an EMBL/GenBank/DDBJ whole genome shotgun (WGS) entry which is preliminary data.</text>
</comment>
<dbReference type="OrthoDB" id="5355889at2759"/>
<evidence type="ECO:0000256" key="1">
    <source>
        <dbReference type="SAM" id="MobiDB-lite"/>
    </source>
</evidence>
<protein>
    <submittedName>
        <fullName evidence="2">Uncharacterized protein</fullName>
    </submittedName>
</protein>
<reference evidence="2 4" key="1">
    <citation type="submission" date="2019-06" db="EMBL/GenBank/DDBJ databases">
        <authorList>
            <person name="Palmer J.M."/>
        </authorList>
    </citation>
    <scope>NUCLEOTIDE SEQUENCE [LARGE SCALE GENOMIC DNA]</scope>
    <source>
        <strain evidence="2 4">TWF106</strain>
        <strain evidence="3">TWF679</strain>
    </source>
</reference>
<sequence length="776" mass="86529">MKNISDLYETSRRRFLTQLAIISKVNSEQGRRERQKRLQILRESARTPDVANNVALNRLLDNLAFLLVRRSGGDCVSLALVGLTQAKIDMVAQASYEEDRSSPDSAVADMSMDLEVVGNPQGEFSYSSDGPSAIKQHAERIFKYVKESSTLPRDHQRYHEILKELLAIQVDYSSNKLYGRIQLLKQFTTKVKGFKIPDWASFDTGDSRVKDSFSLPPAPSPPGKDLGEVVHRHLYNELFDKKILSSVPPVDDMMKLSRLNFDLWTEIFLDFLNDLQSQVERLEKADETTARSKYIRCIVSTLRFMNILVTQSKLFRSWVEITTRTLDQQKDAIAREAEGKGKVGMLAGLGQPGSMAVEDLEPVVEDSEPAAGPESAVDESILQHTLLGVQKPTTPSGHELESSMNTMKPGSRGPIHTSKPRKRDWFKTTTRKVVPVSITNRLTLRRYSKDTRAHVRENFGGSSLPSPGGNKKAPGAYQPGRQEKIEEPRSLAEGHDEIAGPSTQSGHRIQRVRTSQIGFSGSFLERAEESFEEYTEATAVGTPSMDYNILWLVSQHAIAIDSISKSDLVRKFASTRDFNLDALPHDKTEATALPCEPILETLSRLLGTVEPVDDDDRSLKATSFLANIKAHEEDPGAKLLLSLDKIEPTIKVSGHVELILLSHLAKLRRDGHYVYRYLGLSKPPCLVCEEVILRQRGFSVLTRQGHSHAYVSSIPIGTSPLEQLLVFNDIRIIAEKSVKDVYMKVEANPAAEKQGGIVAVRSHKAKPETPMPKDGM</sequence>
<name>A0A7C8Q9P1_ORBOL</name>
<gene>
    <name evidence="2" type="ORF">TWF106_002266</name>
    <name evidence="3" type="ORF">TWF679_000317</name>
</gene>
<dbReference type="Proteomes" id="UP000614610">
    <property type="component" value="Unassembled WGS sequence"/>
</dbReference>
<feature type="region of interest" description="Disordered" evidence="1">
    <location>
        <begin position="457"/>
        <end position="508"/>
    </location>
</feature>
<dbReference type="Pfam" id="PF14441">
    <property type="entry name" value="OTT_1508_deam"/>
    <property type="match status" value="1"/>
</dbReference>
<feature type="compositionally biased region" description="Basic and acidic residues" evidence="1">
    <location>
        <begin position="481"/>
        <end position="498"/>
    </location>
</feature>
<dbReference type="EMBL" id="WIWS01000141">
    <property type="protein sequence ID" value="KAF3202818.1"/>
    <property type="molecule type" value="Genomic_DNA"/>
</dbReference>
<dbReference type="InterPro" id="IPR027796">
    <property type="entry name" value="OTT_1508_deam-like"/>
</dbReference>
<evidence type="ECO:0000313" key="3">
    <source>
        <dbReference type="EMBL" id="KAF3218905.1"/>
    </source>
</evidence>